<evidence type="ECO:0000256" key="2">
    <source>
        <dbReference type="ARBA" id="ARBA00022729"/>
    </source>
</evidence>
<keyword evidence="4" id="KW-0564">Palmitate</keyword>
<evidence type="ECO:0000256" key="4">
    <source>
        <dbReference type="ARBA" id="ARBA00023139"/>
    </source>
</evidence>
<evidence type="ECO:0000256" key="6">
    <source>
        <dbReference type="SAM" id="Phobius"/>
    </source>
</evidence>
<keyword evidence="5" id="KW-0449">Lipoprotein</keyword>
<keyword evidence="6" id="KW-0812">Transmembrane</keyword>
<dbReference type="PANTHER" id="PTHR43649">
    <property type="entry name" value="ARABINOSE-BINDING PROTEIN-RELATED"/>
    <property type="match status" value="1"/>
</dbReference>
<dbReference type="Proteomes" id="UP001519287">
    <property type="component" value="Unassembled WGS sequence"/>
</dbReference>
<dbReference type="EMBL" id="JAGGLB010000038">
    <property type="protein sequence ID" value="MBP1995766.1"/>
    <property type="molecule type" value="Genomic_DNA"/>
</dbReference>
<organism evidence="7 8">
    <name type="scientific">Paenibacillus eucommiae</name>
    <dbReference type="NCBI Taxonomy" id="1355755"/>
    <lineage>
        <taxon>Bacteria</taxon>
        <taxon>Bacillati</taxon>
        <taxon>Bacillota</taxon>
        <taxon>Bacilli</taxon>
        <taxon>Bacillales</taxon>
        <taxon>Paenibacillaceae</taxon>
        <taxon>Paenibacillus</taxon>
    </lineage>
</organism>
<comment type="caution">
    <text evidence="7">The sequence shown here is derived from an EMBL/GenBank/DDBJ whole genome shotgun (WGS) entry which is preliminary data.</text>
</comment>
<evidence type="ECO:0000256" key="5">
    <source>
        <dbReference type="ARBA" id="ARBA00023288"/>
    </source>
</evidence>
<dbReference type="RefSeq" id="WP_209977582.1">
    <property type="nucleotide sequence ID" value="NZ_JAGGLB010000038.1"/>
</dbReference>
<keyword evidence="1" id="KW-1003">Cell membrane</keyword>
<dbReference type="InterPro" id="IPR006059">
    <property type="entry name" value="SBP"/>
</dbReference>
<evidence type="ECO:0000313" key="8">
    <source>
        <dbReference type="Proteomes" id="UP001519287"/>
    </source>
</evidence>
<gene>
    <name evidence="7" type="ORF">J2Z66_007408</name>
</gene>
<dbReference type="PANTHER" id="PTHR43649:SF33">
    <property type="entry name" value="POLYGALACTURONAN_RHAMNOGALACTURONAN-BINDING PROTEIN YTCQ"/>
    <property type="match status" value="1"/>
</dbReference>
<keyword evidence="2" id="KW-0732">Signal</keyword>
<keyword evidence="6" id="KW-1133">Transmembrane helix</keyword>
<evidence type="ECO:0000313" key="7">
    <source>
        <dbReference type="EMBL" id="MBP1995766.1"/>
    </source>
</evidence>
<evidence type="ECO:0000256" key="3">
    <source>
        <dbReference type="ARBA" id="ARBA00023136"/>
    </source>
</evidence>
<dbReference type="Pfam" id="PF01547">
    <property type="entry name" value="SBP_bac_1"/>
    <property type="match status" value="1"/>
</dbReference>
<name>A0ABS4J7D6_9BACL</name>
<keyword evidence="3 6" id="KW-0472">Membrane</keyword>
<proteinExistence type="predicted"/>
<protein>
    <submittedName>
        <fullName evidence="7">Aldouronate transport system substrate-binding protein</fullName>
    </submittedName>
</protein>
<dbReference type="SUPFAM" id="SSF53850">
    <property type="entry name" value="Periplasmic binding protein-like II"/>
    <property type="match status" value="1"/>
</dbReference>
<sequence length="544" mass="61922">MKRLDWKSGAAAITLCMIVFLGLFIALNKSFFNQTQTEGTGSHSIQSALMPALSDYPSSLSYWVIMNKEESAIIKNYNEMGMYKQLEKLTGTKVQFQHPPSGFDTGFNLAMIIASEHPPDVIETNWSSAQPDKAIKEGKIIRLNELIDQYAPNLSNLLKKKPDVKKLITSDEGNIYAFPTIADDPKLSIFNGLIVRKDWLDKLGLQPPKTIEDWENMLIAFRDKDPNGNGKQDEIPLIYNKESFFISYAFAGAYGITTDFYNDHGQIKYGPYEPRFKEYLALLHRWYQEGLIDQNYLTIDEKIIGTKVTQDRVGSFDGWLASDLGKYTRLMQAQNPRFQLKGVVFPSLQPGGEVIAKVQDKFIGLGAAITSTAKNPEQIAAWLDYGYSKEGHMLFNFGIEGESYTLVDGKPTFTDLVLNNPNRLPVSQALTMYTRMGSSAPFEYSVEGYDQYNALPEQMEAKTNWLKADHKKLLPILYLSADEQIRESAIMSDLLKYQDEMMNKFIMGIEPLDNFETYRSMLKKMGIEDELEIKQKAFERYLKK</sequence>
<feature type="transmembrane region" description="Helical" evidence="6">
    <location>
        <begin position="9"/>
        <end position="27"/>
    </location>
</feature>
<accession>A0ABS4J7D6</accession>
<dbReference type="InterPro" id="IPR050490">
    <property type="entry name" value="Bact_solute-bd_prot1"/>
</dbReference>
<evidence type="ECO:0000256" key="1">
    <source>
        <dbReference type="ARBA" id="ARBA00022475"/>
    </source>
</evidence>
<reference evidence="7 8" key="1">
    <citation type="submission" date="2021-03" db="EMBL/GenBank/DDBJ databases">
        <title>Genomic Encyclopedia of Type Strains, Phase IV (KMG-IV): sequencing the most valuable type-strain genomes for metagenomic binning, comparative biology and taxonomic classification.</title>
        <authorList>
            <person name="Goeker M."/>
        </authorList>
    </citation>
    <scope>NUCLEOTIDE SEQUENCE [LARGE SCALE GENOMIC DNA]</scope>
    <source>
        <strain evidence="7 8">DSM 26048</strain>
    </source>
</reference>
<dbReference type="Gene3D" id="3.40.190.10">
    <property type="entry name" value="Periplasmic binding protein-like II"/>
    <property type="match status" value="2"/>
</dbReference>
<keyword evidence="8" id="KW-1185">Reference proteome</keyword>